<evidence type="ECO:0000256" key="4">
    <source>
        <dbReference type="ARBA" id="ARBA00017935"/>
    </source>
</evidence>
<accession>A0ABT3NC60</accession>
<comment type="caution">
    <text evidence="10">The sequence shown here is derived from an EMBL/GenBank/DDBJ whole genome shotgun (WGS) entry which is preliminary data.</text>
</comment>
<sequence length="170" mass="18959">MMKSYQSPYTFRHPEPADGGSLWQLVKKTPGLDLNSAYYYIYFGHAFSRTSLIAEKNGQLAGFITGLTPPENPNCLFIWQVCVDPSCQGEGLGLTMLNELKRKVGPLWIEATITPSNKASIALFTALARHHDVPWVFEEELFPASCFGKAAHEPELLFVIGPLQQKMTQP</sequence>
<evidence type="ECO:0000256" key="8">
    <source>
        <dbReference type="RuleBase" id="RU365045"/>
    </source>
</evidence>
<proteinExistence type="inferred from homology"/>
<dbReference type="EC" id="2.3.1.178" evidence="3 8"/>
<name>A0ABT3NC60_9BACT</name>
<keyword evidence="6 8" id="KW-0012">Acyltransferase</keyword>
<protein>
    <recommendedName>
        <fullName evidence="4 8">L-2,4-diaminobutyric acid acetyltransferase</fullName>
        <shortName evidence="8">DABA acetyltransferase</shortName>
        <ecNumber evidence="3 8">2.3.1.178</ecNumber>
    </recommendedName>
</protein>
<evidence type="ECO:0000256" key="3">
    <source>
        <dbReference type="ARBA" id="ARBA00012355"/>
    </source>
</evidence>
<evidence type="ECO:0000256" key="6">
    <source>
        <dbReference type="ARBA" id="ARBA00023315"/>
    </source>
</evidence>
<dbReference type="EMBL" id="JAPFPW010000020">
    <property type="protein sequence ID" value="MCW7755047.1"/>
    <property type="molecule type" value="Genomic_DNA"/>
</dbReference>
<evidence type="ECO:0000259" key="9">
    <source>
        <dbReference type="PROSITE" id="PS51186"/>
    </source>
</evidence>
<comment type="similarity">
    <text evidence="2 8">Belongs to the acetyltransferase family. EctA subfamily.</text>
</comment>
<dbReference type="NCBIfam" id="TIGR02406">
    <property type="entry name" value="ectoine_EctA"/>
    <property type="match status" value="1"/>
</dbReference>
<keyword evidence="5 8" id="KW-0808">Transferase</keyword>
<comment type="pathway">
    <text evidence="1 8">Amine and polyamine biosynthesis; ectoine biosynthesis; L-ectoine from L-aspartate 4-semialdehyde: step 2/3.</text>
</comment>
<feature type="domain" description="N-acetyltransferase" evidence="9">
    <location>
        <begin position="9"/>
        <end position="170"/>
    </location>
</feature>
<reference evidence="10 11" key="1">
    <citation type="submission" date="2022-11" db="EMBL/GenBank/DDBJ databases">
        <title>Desulfobotulus tamanensis H1 sp. nov. - anaerobic, alkaliphilic, sulphate reducing bacterium isolated from terrestrial mud volcano.</title>
        <authorList>
            <person name="Frolova A."/>
            <person name="Merkel A.Y."/>
            <person name="Slobodkin A.I."/>
        </authorList>
    </citation>
    <scope>NUCLEOTIDE SEQUENCE [LARGE SCALE GENOMIC DNA]</scope>
    <source>
        <strain evidence="10 11">H1</strain>
    </source>
</reference>
<keyword evidence="11" id="KW-1185">Reference proteome</keyword>
<gene>
    <name evidence="8 10" type="primary">ectA</name>
    <name evidence="10" type="ORF">OOT00_13730</name>
</gene>
<evidence type="ECO:0000256" key="5">
    <source>
        <dbReference type="ARBA" id="ARBA00022679"/>
    </source>
</evidence>
<evidence type="ECO:0000313" key="11">
    <source>
        <dbReference type="Proteomes" id="UP001209681"/>
    </source>
</evidence>
<dbReference type="InterPro" id="IPR000182">
    <property type="entry name" value="GNAT_dom"/>
</dbReference>
<dbReference type="PROSITE" id="PS51186">
    <property type="entry name" value="GNAT"/>
    <property type="match status" value="1"/>
</dbReference>
<evidence type="ECO:0000256" key="1">
    <source>
        <dbReference type="ARBA" id="ARBA00004978"/>
    </source>
</evidence>
<evidence type="ECO:0000256" key="2">
    <source>
        <dbReference type="ARBA" id="ARBA00010712"/>
    </source>
</evidence>
<dbReference type="CDD" id="cd04301">
    <property type="entry name" value="NAT_SF"/>
    <property type="match status" value="1"/>
</dbReference>
<dbReference type="SUPFAM" id="SSF55729">
    <property type="entry name" value="Acyl-CoA N-acyltransferases (Nat)"/>
    <property type="match status" value="1"/>
</dbReference>
<evidence type="ECO:0000313" key="10">
    <source>
        <dbReference type="EMBL" id="MCW7755047.1"/>
    </source>
</evidence>
<dbReference type="Proteomes" id="UP001209681">
    <property type="component" value="Unassembled WGS sequence"/>
</dbReference>
<comment type="catalytic activity">
    <reaction evidence="7 8">
        <text>L-2,4-diaminobutanoate + acetyl-CoA = (2S)-4-acetamido-2-aminobutanoate + CoA + H(+)</text>
        <dbReference type="Rhea" id="RHEA:16901"/>
        <dbReference type="ChEBI" id="CHEBI:15378"/>
        <dbReference type="ChEBI" id="CHEBI:57287"/>
        <dbReference type="ChEBI" id="CHEBI:57288"/>
        <dbReference type="ChEBI" id="CHEBI:58761"/>
        <dbReference type="ChEBI" id="CHEBI:58929"/>
        <dbReference type="EC" id="2.3.1.178"/>
    </reaction>
</comment>
<dbReference type="InterPro" id="IPR012772">
    <property type="entry name" value="Ectoine_EctA"/>
</dbReference>
<evidence type="ECO:0000256" key="7">
    <source>
        <dbReference type="ARBA" id="ARBA00048924"/>
    </source>
</evidence>
<dbReference type="RefSeq" id="WP_265425962.1">
    <property type="nucleotide sequence ID" value="NZ_JAPFPW010000020.1"/>
</dbReference>
<dbReference type="InterPro" id="IPR016181">
    <property type="entry name" value="Acyl_CoA_acyltransferase"/>
</dbReference>
<comment type="function">
    <text evidence="8">Catalyzes the acetylation of L-2,4-diaminobutyrate (DABA) to gamma-N-acetyl-alpha,gamma-diaminobutyric acid (ADABA) with acetyl coenzyme A.</text>
</comment>
<organism evidence="10 11">
    <name type="scientific">Desulfobotulus pelophilus</name>
    <dbReference type="NCBI Taxonomy" id="2823377"/>
    <lineage>
        <taxon>Bacteria</taxon>
        <taxon>Pseudomonadati</taxon>
        <taxon>Thermodesulfobacteriota</taxon>
        <taxon>Desulfobacteria</taxon>
        <taxon>Desulfobacterales</taxon>
        <taxon>Desulfobacteraceae</taxon>
        <taxon>Desulfobotulus</taxon>
    </lineage>
</organism>
<dbReference type="Gene3D" id="3.40.630.30">
    <property type="match status" value="1"/>
</dbReference>
<dbReference type="Pfam" id="PF00583">
    <property type="entry name" value="Acetyltransf_1"/>
    <property type="match status" value="1"/>
</dbReference>
<dbReference type="GO" id="GO:0033816">
    <property type="term" value="F:diaminobutyrate acetyltransferase activity"/>
    <property type="evidence" value="ECO:0007669"/>
    <property type="project" value="UniProtKB-EC"/>
</dbReference>